<dbReference type="Proteomes" id="UP000682733">
    <property type="component" value="Unassembled WGS sequence"/>
</dbReference>
<organism evidence="2 3">
    <name type="scientific">Didymodactylos carnosus</name>
    <dbReference type="NCBI Taxonomy" id="1234261"/>
    <lineage>
        <taxon>Eukaryota</taxon>
        <taxon>Metazoa</taxon>
        <taxon>Spiralia</taxon>
        <taxon>Gnathifera</taxon>
        <taxon>Rotifera</taxon>
        <taxon>Eurotatoria</taxon>
        <taxon>Bdelloidea</taxon>
        <taxon>Philodinida</taxon>
        <taxon>Philodinidae</taxon>
        <taxon>Didymodactylos</taxon>
    </lineage>
</organism>
<accession>A0A8S2SZ17</accession>
<evidence type="ECO:0000313" key="1">
    <source>
        <dbReference type="EMBL" id="CAF1467345.1"/>
    </source>
</evidence>
<dbReference type="Proteomes" id="UP000677228">
    <property type="component" value="Unassembled WGS sequence"/>
</dbReference>
<comment type="caution">
    <text evidence="2">The sequence shown here is derived from an EMBL/GenBank/DDBJ whole genome shotgun (WGS) entry which is preliminary data.</text>
</comment>
<proteinExistence type="predicted"/>
<evidence type="ECO:0000313" key="3">
    <source>
        <dbReference type="Proteomes" id="UP000682733"/>
    </source>
</evidence>
<sequence length="141" mass="16543">MPNLYFELSSTPRRFISLTGIPIESFNDIYPVFEGNMIRRLTTLRKRVHKSHYNVNVLLLLLIWLRQYCTYSLLSLMFGISMHQVGRLRLLCFPILVKTLKLMIKWPSANEMTNLVFYHSVLGRYIGAVDGTRHLIQRPSK</sequence>
<dbReference type="EMBL" id="CAJNOK010031038">
    <property type="protein sequence ID" value="CAF1467345.1"/>
    <property type="molecule type" value="Genomic_DNA"/>
</dbReference>
<reference evidence="2" key="1">
    <citation type="submission" date="2021-02" db="EMBL/GenBank/DDBJ databases">
        <authorList>
            <person name="Nowell W R."/>
        </authorList>
    </citation>
    <scope>NUCLEOTIDE SEQUENCE</scope>
</reference>
<dbReference type="AlphaFoldDB" id="A0A8S2SZ17"/>
<evidence type="ECO:0000313" key="2">
    <source>
        <dbReference type="EMBL" id="CAF4259768.1"/>
    </source>
</evidence>
<gene>
    <name evidence="1" type="ORF">OVA965_LOCUS35510</name>
    <name evidence="2" type="ORF">TMI583_LOCUS36479</name>
</gene>
<name>A0A8S2SZ17_9BILA</name>
<protein>
    <submittedName>
        <fullName evidence="2">Uncharacterized protein</fullName>
    </submittedName>
</protein>
<feature type="non-terminal residue" evidence="2">
    <location>
        <position position="1"/>
    </location>
</feature>
<dbReference type="EMBL" id="CAJOBA010052917">
    <property type="protein sequence ID" value="CAF4259768.1"/>
    <property type="molecule type" value="Genomic_DNA"/>
</dbReference>